<dbReference type="Proteomes" id="UP000249081">
    <property type="component" value="Unassembled WGS sequence"/>
</dbReference>
<organism evidence="1 2">
    <name type="scientific">Shackletoniella antarctica</name>
    <dbReference type="NCBI Taxonomy" id="268115"/>
    <lineage>
        <taxon>Bacteria</taxon>
        <taxon>Bacillati</taxon>
        <taxon>Cyanobacteriota</taxon>
        <taxon>Cyanophyceae</taxon>
        <taxon>Oculatellales</taxon>
        <taxon>Oculatellaceae</taxon>
        <taxon>Shackletoniella</taxon>
    </lineage>
</organism>
<evidence type="ECO:0000313" key="2">
    <source>
        <dbReference type="Proteomes" id="UP000249081"/>
    </source>
</evidence>
<accession>A0A2W4WF76</accession>
<protein>
    <recommendedName>
        <fullName evidence="3">Transposase IS701-like DDE domain-containing protein</fullName>
    </recommendedName>
</protein>
<dbReference type="EMBL" id="QBMN01000028">
    <property type="protein sequence ID" value="PZO43536.1"/>
    <property type="molecule type" value="Genomic_DNA"/>
</dbReference>
<reference evidence="1 2" key="2">
    <citation type="submission" date="2018-06" db="EMBL/GenBank/DDBJ databases">
        <title>Metagenomic assembly of (sub)arctic Cyanobacteria and their associated microbiome from non-axenic cultures.</title>
        <authorList>
            <person name="Baurain D."/>
        </authorList>
    </citation>
    <scope>NUCLEOTIDE SEQUENCE [LARGE SCALE GENOMIC DNA]</scope>
    <source>
        <strain evidence="1">ULC041bin1</strain>
    </source>
</reference>
<evidence type="ECO:0008006" key="3">
    <source>
        <dbReference type="Google" id="ProtNLM"/>
    </source>
</evidence>
<reference evidence="2" key="1">
    <citation type="submission" date="2018-04" db="EMBL/GenBank/DDBJ databases">
        <authorList>
            <person name="Cornet L."/>
        </authorList>
    </citation>
    <scope>NUCLEOTIDE SEQUENCE [LARGE SCALE GENOMIC DNA]</scope>
</reference>
<gene>
    <name evidence="1" type="ORF">DCF17_05865</name>
</gene>
<evidence type="ECO:0000313" key="1">
    <source>
        <dbReference type="EMBL" id="PZO43536.1"/>
    </source>
</evidence>
<name>A0A2W4WF76_9CYAN</name>
<comment type="caution">
    <text evidence="1">The sequence shown here is derived from an EMBL/GenBank/DDBJ whole genome shotgun (WGS) entry which is preliminary data.</text>
</comment>
<dbReference type="AlphaFoldDB" id="A0A2W4WF76"/>
<proteinExistence type="predicted"/>
<sequence length="227" mass="25119">MYVGDGIKVAKEGRKMPGVKGLHQESEDVSKPKWIRGHYFNALSILRGAGSAYFAVPIVLKVHDGLTAATTEASDAQPRTTLVTKMADLCTAYAQAGSDIVLAAYFACEPVMTRFRRHQVHLISRVRCSTVAHAPFSVVPTVKGPRRPRRWGSKVKLQTLFAPIEHCQQAKVWLYGQFVTVYYQCFELHWDSPETTVRFVLTQLANGRPFILVSTDGSLSGPEVIAA</sequence>